<reference evidence="3 4" key="1">
    <citation type="submission" date="2019-02" db="EMBL/GenBank/DDBJ databases">
        <title>Genomic Encyclopedia of Type Strains, Phase IV (KMG-IV): sequencing the most valuable type-strain genomes for metagenomic binning, comparative biology and taxonomic classification.</title>
        <authorList>
            <person name="Goeker M."/>
        </authorList>
    </citation>
    <scope>NUCLEOTIDE SEQUENCE [LARGE SCALE GENOMIC DNA]</scope>
    <source>
        <strain evidence="3 4">DSM 18116</strain>
    </source>
</reference>
<evidence type="ECO:0000313" key="3">
    <source>
        <dbReference type="EMBL" id="RZS67207.1"/>
    </source>
</evidence>
<name>A0A4Q7MHM1_9BACT</name>
<dbReference type="Pfam" id="PF09822">
    <property type="entry name" value="ABC_transp_aux"/>
    <property type="match status" value="1"/>
</dbReference>
<dbReference type="Pfam" id="PF12679">
    <property type="entry name" value="ABC2_membrane_2"/>
    <property type="match status" value="1"/>
</dbReference>
<evidence type="ECO:0000256" key="1">
    <source>
        <dbReference type="SAM" id="Phobius"/>
    </source>
</evidence>
<keyword evidence="4" id="KW-1185">Reference proteome</keyword>
<protein>
    <submittedName>
        <fullName evidence="3">ABC-2 type transport system permease protein</fullName>
    </submittedName>
</protein>
<evidence type="ECO:0000313" key="4">
    <source>
        <dbReference type="Proteomes" id="UP000293874"/>
    </source>
</evidence>
<feature type="domain" description="ABC-type uncharacterised transport system" evidence="2">
    <location>
        <begin position="466"/>
        <end position="713"/>
    </location>
</feature>
<dbReference type="OrthoDB" id="501439at2"/>
<dbReference type="AlphaFoldDB" id="A0A4Q7MHM1"/>
<feature type="transmembrane region" description="Helical" evidence="1">
    <location>
        <begin position="74"/>
        <end position="96"/>
    </location>
</feature>
<dbReference type="RefSeq" id="WP_130544069.1">
    <property type="nucleotide sequence ID" value="NZ_CP042431.1"/>
</dbReference>
<dbReference type="InterPro" id="IPR019196">
    <property type="entry name" value="ABC_transp_unknown"/>
</dbReference>
<feature type="transmembrane region" description="Helical" evidence="1">
    <location>
        <begin position="268"/>
        <end position="286"/>
    </location>
</feature>
<feature type="transmembrane region" description="Helical" evidence="1">
    <location>
        <begin position="160"/>
        <end position="178"/>
    </location>
</feature>
<keyword evidence="1" id="KW-0812">Transmembrane</keyword>
<feature type="transmembrane region" description="Helical" evidence="1">
    <location>
        <begin position="758"/>
        <end position="776"/>
    </location>
</feature>
<comment type="caution">
    <text evidence="3">The sequence shown here is derived from an EMBL/GenBank/DDBJ whole genome shotgun (WGS) entry which is preliminary data.</text>
</comment>
<keyword evidence="1" id="KW-1133">Transmembrane helix</keyword>
<feature type="transmembrane region" description="Helical" evidence="1">
    <location>
        <begin position="185"/>
        <end position="205"/>
    </location>
</feature>
<accession>A0A4Q7MHM1</accession>
<dbReference type="EMBL" id="SGXA01000004">
    <property type="protein sequence ID" value="RZS67207.1"/>
    <property type="molecule type" value="Genomic_DNA"/>
</dbReference>
<organism evidence="3 4">
    <name type="scientific">Pseudobacter ginsenosidimutans</name>
    <dbReference type="NCBI Taxonomy" id="661488"/>
    <lineage>
        <taxon>Bacteria</taxon>
        <taxon>Pseudomonadati</taxon>
        <taxon>Bacteroidota</taxon>
        <taxon>Chitinophagia</taxon>
        <taxon>Chitinophagales</taxon>
        <taxon>Chitinophagaceae</taxon>
        <taxon>Pseudobacter</taxon>
    </lineage>
</organism>
<dbReference type="PANTHER" id="PTHR43471">
    <property type="entry name" value="ABC TRANSPORTER PERMEASE"/>
    <property type="match status" value="1"/>
</dbReference>
<dbReference type="GO" id="GO:0140359">
    <property type="term" value="F:ABC-type transporter activity"/>
    <property type="evidence" value="ECO:0007669"/>
    <property type="project" value="InterPro"/>
</dbReference>
<feature type="transmembrane region" description="Helical" evidence="1">
    <location>
        <begin position="20"/>
        <end position="44"/>
    </location>
</feature>
<feature type="transmembrane region" description="Helical" evidence="1">
    <location>
        <begin position="123"/>
        <end position="148"/>
    </location>
</feature>
<dbReference type="GO" id="GO:0005886">
    <property type="term" value="C:plasma membrane"/>
    <property type="evidence" value="ECO:0007669"/>
    <property type="project" value="UniProtKB-SubCell"/>
</dbReference>
<feature type="transmembrane region" description="Helical" evidence="1">
    <location>
        <begin position="237"/>
        <end position="256"/>
    </location>
</feature>
<dbReference type="Proteomes" id="UP000293874">
    <property type="component" value="Unassembled WGS sequence"/>
</dbReference>
<keyword evidence="1" id="KW-0472">Membrane</keyword>
<evidence type="ECO:0000259" key="2">
    <source>
        <dbReference type="Pfam" id="PF09822"/>
    </source>
</evidence>
<sequence length="781" mass="88505">MRIITRIAKNELRHLFYSPVAWFLAIVMLVMCAAYYTNLMYLIAKIGSITNKVNPLAALENIDSNTYNIYSGPIGFFVKALNQLYLFVPLLTMAVISREFNSGTIKLLYSSPIKLRQIVLGKYLGMMVFCFMLIMIAALFIVVGYFNIKNLDLPPLLSGLLALYLLLCALTAIGFFMSSLTHYQIISAIASFTLLFVLSKIGGLWQKIEFVRDITWFLSISGRTEKMITGLITSKDIMYYLLIIFMFIGFTYLKLNDGLEKRPWFIRTVRYLAVVLISLSVGYLSSRPVATAYLDTTAQQLNTAHPSTQEIIRSLNDGPLEVTLYVNIFDRNSSTYSYGLPERRNIYLDEYWEFYQRFKPDINYRYEYYYAVLPGDSTMYKRFPGKSLTQIAGLVAKIAQIDSSLLRSPEQMSNKAELASENYTLYIKLKYKDRSAILRPAFTRTRWPNQQTVNAAISQLLDIPVPKIYFLTGQLERSIYKKGEREFFAHTISKENRQSLINLGFDADSLNLSVSDIPASASVLVVADPRMVFPEPVLAKLQQFIRSGGNMLIMGEPGKQHVLNPLLHETGVQLMDGQLVQIHKNATPEKITGQLEKEATDLSGEDAFRYHKHLLSLGIKKEKISYGSAGVAALSVTEKKDFEIKPLVLTQPGKAWLKAGKLVTDSSAPVFNLQEGDKVENNFPVAMQLTRKINQKEQRIIVAGDADIMSALREFEILTRSAYSWTSYNKFPVYTPVPFAEDNMYTITVPLASVQKTIFIWIVPALVLIAGTVILLRRKRK</sequence>
<gene>
    <name evidence="3" type="ORF">EV199_5593</name>
</gene>
<proteinExistence type="predicted"/>